<dbReference type="PROSITE" id="PS50975">
    <property type="entry name" value="ATP_GRASP"/>
    <property type="match status" value="1"/>
</dbReference>
<evidence type="ECO:0000256" key="1">
    <source>
        <dbReference type="PROSITE-ProRule" id="PRU00409"/>
    </source>
</evidence>
<gene>
    <name evidence="3" type="ORF">FSP39_017138</name>
</gene>
<dbReference type="Gene3D" id="3.30.470.20">
    <property type="entry name" value="ATP-grasp fold, B domain"/>
    <property type="match status" value="1"/>
</dbReference>
<evidence type="ECO:0000259" key="2">
    <source>
        <dbReference type="PROSITE" id="PS50975"/>
    </source>
</evidence>
<dbReference type="GO" id="GO:0047730">
    <property type="term" value="F:carnosine synthase activity"/>
    <property type="evidence" value="ECO:0007669"/>
    <property type="project" value="InterPro"/>
</dbReference>
<dbReference type="GO" id="GO:0005524">
    <property type="term" value="F:ATP binding"/>
    <property type="evidence" value="ECO:0007669"/>
    <property type="project" value="UniProtKB-UniRule"/>
</dbReference>
<dbReference type="InterPro" id="IPR031046">
    <property type="entry name" value="CARNS1"/>
</dbReference>
<dbReference type="PANTHER" id="PTHR48066">
    <property type="entry name" value="CARNOSINE SYNTHASE 1"/>
    <property type="match status" value="1"/>
</dbReference>
<sequence>MPSRLPLDKQGQLITAAYQCCVEIGLLSGVFNVELMMTKTGPKLLEINARMGGFYLRDWINRCYGIDLVKTAFLISSGIKPILPKPKPTCHIMGVMCVPSAHGTLFNDNVVTEKLNDLAKDYEIRYNIIEEEFDLDIAQDMEEPICNIAFVADDKDKALEGLLMVCDSLGVHNECYDVKKLTESFMV</sequence>
<dbReference type="GO" id="GO:0016887">
    <property type="term" value="F:ATP hydrolysis activity"/>
    <property type="evidence" value="ECO:0007669"/>
    <property type="project" value="InterPro"/>
</dbReference>
<evidence type="ECO:0000313" key="3">
    <source>
        <dbReference type="EMBL" id="KAK3084663.1"/>
    </source>
</evidence>
<evidence type="ECO:0000313" key="4">
    <source>
        <dbReference type="Proteomes" id="UP001186944"/>
    </source>
</evidence>
<dbReference type="GO" id="GO:0046872">
    <property type="term" value="F:metal ion binding"/>
    <property type="evidence" value="ECO:0007669"/>
    <property type="project" value="InterPro"/>
</dbReference>
<proteinExistence type="predicted"/>
<dbReference type="Proteomes" id="UP001186944">
    <property type="component" value="Unassembled WGS sequence"/>
</dbReference>
<protein>
    <recommendedName>
        <fullName evidence="2">ATP-grasp domain-containing protein</fullName>
    </recommendedName>
</protein>
<dbReference type="SUPFAM" id="SSF56059">
    <property type="entry name" value="Glutathione synthetase ATP-binding domain-like"/>
    <property type="match status" value="1"/>
</dbReference>
<dbReference type="InterPro" id="IPR011761">
    <property type="entry name" value="ATP-grasp"/>
</dbReference>
<keyword evidence="1" id="KW-0067">ATP-binding</keyword>
<organism evidence="3 4">
    <name type="scientific">Pinctada imbricata</name>
    <name type="common">Atlantic pearl-oyster</name>
    <name type="synonym">Pinctada martensii</name>
    <dbReference type="NCBI Taxonomy" id="66713"/>
    <lineage>
        <taxon>Eukaryota</taxon>
        <taxon>Metazoa</taxon>
        <taxon>Spiralia</taxon>
        <taxon>Lophotrochozoa</taxon>
        <taxon>Mollusca</taxon>
        <taxon>Bivalvia</taxon>
        <taxon>Autobranchia</taxon>
        <taxon>Pteriomorphia</taxon>
        <taxon>Pterioida</taxon>
        <taxon>Pterioidea</taxon>
        <taxon>Pteriidae</taxon>
        <taxon>Pinctada</taxon>
    </lineage>
</organism>
<comment type="caution">
    <text evidence="3">The sequence shown here is derived from an EMBL/GenBank/DDBJ whole genome shotgun (WGS) entry which is preliminary data.</text>
</comment>
<dbReference type="GO" id="GO:0035499">
    <property type="term" value="P:carnosine biosynthetic process"/>
    <property type="evidence" value="ECO:0007669"/>
    <property type="project" value="InterPro"/>
</dbReference>
<dbReference type="EMBL" id="VSWD01000013">
    <property type="protein sequence ID" value="KAK3084663.1"/>
    <property type="molecule type" value="Genomic_DNA"/>
</dbReference>
<dbReference type="PANTHER" id="PTHR48066:SF1">
    <property type="entry name" value="CARNOSINE SYNTHASE 1"/>
    <property type="match status" value="1"/>
</dbReference>
<feature type="domain" description="ATP-grasp" evidence="2">
    <location>
        <begin position="24"/>
        <end position="77"/>
    </location>
</feature>
<keyword evidence="4" id="KW-1185">Reference proteome</keyword>
<keyword evidence="1" id="KW-0547">Nucleotide-binding</keyword>
<accession>A0AA88XHJ6</accession>
<dbReference type="AlphaFoldDB" id="A0AA88XHJ6"/>
<name>A0AA88XHJ6_PINIB</name>
<reference evidence="3" key="1">
    <citation type="submission" date="2019-08" db="EMBL/GenBank/DDBJ databases">
        <title>The improved chromosome-level genome for the pearl oyster Pinctada fucata martensii using PacBio sequencing and Hi-C.</title>
        <authorList>
            <person name="Zheng Z."/>
        </authorList>
    </citation>
    <scope>NUCLEOTIDE SEQUENCE</scope>
    <source>
        <strain evidence="3">ZZ-2019</strain>
        <tissue evidence="3">Adductor muscle</tissue>
    </source>
</reference>